<reference evidence="3 4" key="1">
    <citation type="submission" date="2024-11" db="EMBL/GenBank/DDBJ databases">
        <title>Adaptive evolution of stress response genes in parasites aligns with host niche diversity.</title>
        <authorList>
            <person name="Hahn C."/>
            <person name="Resl P."/>
        </authorList>
    </citation>
    <scope>NUCLEOTIDE SEQUENCE [LARGE SCALE GENOMIC DNA]</scope>
    <source>
        <strain evidence="3">EGGRZ-B1_66</strain>
        <tissue evidence="3">Body</tissue>
    </source>
</reference>
<dbReference type="Pfam" id="PF25572">
    <property type="entry name" value="TPR_ZSWIM8"/>
    <property type="match status" value="1"/>
</dbReference>
<dbReference type="AlphaFoldDB" id="A0ABD2QDU7"/>
<accession>A0ABD2QDU7</accession>
<evidence type="ECO:0000313" key="3">
    <source>
        <dbReference type="EMBL" id="KAL3316916.1"/>
    </source>
</evidence>
<dbReference type="PANTHER" id="PTHR22619">
    <property type="entry name" value="ZINC FINGER SWIM DOMAIN CONTAINING PROTEIN 4, 5, 6"/>
    <property type="match status" value="1"/>
</dbReference>
<name>A0ABD2QDU7_9PLAT</name>
<dbReference type="Proteomes" id="UP001626550">
    <property type="component" value="Unassembled WGS sequence"/>
</dbReference>
<feature type="region of interest" description="Disordered" evidence="1">
    <location>
        <begin position="596"/>
        <end position="622"/>
    </location>
</feature>
<protein>
    <submittedName>
        <fullName evidence="3">Zinc finger SWIM domain-containing protein 8</fullName>
    </submittedName>
</protein>
<feature type="domain" description="ZSWIM8 TPR repeats" evidence="2">
    <location>
        <begin position="400"/>
        <end position="596"/>
    </location>
</feature>
<sequence length="777" mass="87284">MSISSSSRNSINEGESENLDYSVYSSSSDLELDIKTRDLAHCAAQQWKLQDLKGRPNPMLMLLNFLDKPVYQPDSLSTIAAKRVAAIFPFEAVENSGYTVPEELQKLIAFHSFPTDEYPIWLYSNLSCGGCSQFFRGEQLWAVDSVKNCVQVGFHLNATVTSKVDSYVNPSMMHNTDQKSENLDYLVHHVAITFDRKRITSCSCTCITDLEESGNARCPLANVSSRKPTSARVFYDRICSFRNSDSLMNFPVIDLGSFAAGFASLGPVKESRLLKRNIWAMRAKMHNSLDGVAKDEFVIDPMMCDGIWCAHIVATCLARIREPEQCEVRAPISESLSKLSKEDLQKFAQYLIVRMGPKRVLPAAQKIIDDLLSPQENSIKTLQGAPDPTAGGSLTDIAAWCFDGEILREKILITLQKFCTAKMDICEDVGMLAYSLPAEVEYHRVLLRSLRDKTPRGIWDLLQMITDMLVRGDTNALPLLEIVPEIVLPWYLVQHNASFLLGSASQNSLFTQKFASSFLCEQLIKLWRLLALNPDLQSISTHEAEECRSRLSNPESSALTNLKPTQHSSLKCQLIRNLEFFHRKVLSEATLALQKSMSTSNTTPGNANRHSNTVNWRGSRSSQPINRTYSGQKLVTALATAYRQHSKPPKQLLYQLCNPNSIEELCSPLSQDLIPGFEEAIRLLRMDLPRQAIPAKFSDPDQYRACLPIFNGVWVVSTPNLETEAFIDSFFEGFRALEMSTNDHHVTGQRRRAFRLFAVDRTDSGSENEVGFMINLP</sequence>
<evidence type="ECO:0000313" key="4">
    <source>
        <dbReference type="Proteomes" id="UP001626550"/>
    </source>
</evidence>
<dbReference type="InterPro" id="IPR057945">
    <property type="entry name" value="TPR_ZSWIM8"/>
</dbReference>
<evidence type="ECO:0000256" key="1">
    <source>
        <dbReference type="SAM" id="MobiDB-lite"/>
    </source>
</evidence>
<dbReference type="PANTHER" id="PTHR22619:SF1">
    <property type="entry name" value="ZINC FINGER SWIM DOMAIN-CONTAINING PROTEIN 8"/>
    <property type="match status" value="1"/>
</dbReference>
<keyword evidence="4" id="KW-1185">Reference proteome</keyword>
<evidence type="ECO:0000259" key="2">
    <source>
        <dbReference type="Pfam" id="PF25572"/>
    </source>
</evidence>
<dbReference type="EMBL" id="JBJKFK010000463">
    <property type="protein sequence ID" value="KAL3316916.1"/>
    <property type="molecule type" value="Genomic_DNA"/>
</dbReference>
<gene>
    <name evidence="3" type="primary">ZSWIM8_1</name>
    <name evidence="3" type="ORF">Ciccas_004425</name>
</gene>
<proteinExistence type="predicted"/>
<organism evidence="3 4">
    <name type="scientific">Cichlidogyrus casuarinus</name>
    <dbReference type="NCBI Taxonomy" id="1844966"/>
    <lineage>
        <taxon>Eukaryota</taxon>
        <taxon>Metazoa</taxon>
        <taxon>Spiralia</taxon>
        <taxon>Lophotrochozoa</taxon>
        <taxon>Platyhelminthes</taxon>
        <taxon>Monogenea</taxon>
        <taxon>Monopisthocotylea</taxon>
        <taxon>Dactylogyridea</taxon>
        <taxon>Ancyrocephalidae</taxon>
        <taxon>Cichlidogyrus</taxon>
    </lineage>
</organism>
<comment type="caution">
    <text evidence="3">The sequence shown here is derived from an EMBL/GenBank/DDBJ whole genome shotgun (WGS) entry which is preliminary data.</text>
</comment>